<dbReference type="GeneID" id="87944684"/>
<keyword evidence="1" id="KW-0472">Membrane</keyword>
<evidence type="ECO:0000256" key="1">
    <source>
        <dbReference type="SAM" id="Phobius"/>
    </source>
</evidence>
<dbReference type="Proteomes" id="UP001322277">
    <property type="component" value="Chromosome 5"/>
</dbReference>
<feature type="transmembrane region" description="Helical" evidence="1">
    <location>
        <begin position="50"/>
        <end position="70"/>
    </location>
</feature>
<name>A0AAX4IIN1_9PEZI</name>
<evidence type="ECO:0000313" key="2">
    <source>
        <dbReference type="EMBL" id="WQF83167.1"/>
    </source>
</evidence>
<dbReference type="RefSeq" id="XP_062780391.1">
    <property type="nucleotide sequence ID" value="XM_062924340.1"/>
</dbReference>
<dbReference type="AlphaFoldDB" id="A0AAX4IIN1"/>
<dbReference type="EMBL" id="CP137309">
    <property type="protein sequence ID" value="WQF83167.1"/>
    <property type="molecule type" value="Genomic_DNA"/>
</dbReference>
<accession>A0AAX4IIN1</accession>
<organism evidence="2 3">
    <name type="scientific">Colletotrichum destructivum</name>
    <dbReference type="NCBI Taxonomy" id="34406"/>
    <lineage>
        <taxon>Eukaryota</taxon>
        <taxon>Fungi</taxon>
        <taxon>Dikarya</taxon>
        <taxon>Ascomycota</taxon>
        <taxon>Pezizomycotina</taxon>
        <taxon>Sordariomycetes</taxon>
        <taxon>Hypocreomycetidae</taxon>
        <taxon>Glomerellales</taxon>
        <taxon>Glomerellaceae</taxon>
        <taxon>Colletotrichum</taxon>
        <taxon>Colletotrichum destructivum species complex</taxon>
    </lineage>
</organism>
<proteinExistence type="predicted"/>
<gene>
    <name evidence="2" type="ORF">CDEST_08181</name>
</gene>
<keyword evidence="3" id="KW-1185">Reference proteome</keyword>
<sequence>MPCPVVSLIADPSRVCYSGDSSGYCVDETVFPGLNLTAFHRRASIHSLHCFLSFLFCVLVLVYSRVFLVLDQHSLV</sequence>
<evidence type="ECO:0000313" key="3">
    <source>
        <dbReference type="Proteomes" id="UP001322277"/>
    </source>
</evidence>
<protein>
    <submittedName>
        <fullName evidence="2">Uncharacterized protein</fullName>
    </submittedName>
</protein>
<reference evidence="3" key="1">
    <citation type="journal article" date="2023" name="bioRxiv">
        <title>Complete genome of the Medicago anthracnose fungus, Colletotrichum destructivum, reveals a mini-chromosome-like region within a core chromosome.</title>
        <authorList>
            <person name="Lapalu N."/>
            <person name="Simon A."/>
            <person name="Lu A."/>
            <person name="Plaumann P.-L."/>
            <person name="Amselem J."/>
            <person name="Pigne S."/>
            <person name="Auger A."/>
            <person name="Koch C."/>
            <person name="Dallery J.-F."/>
            <person name="O'Connell R.J."/>
        </authorList>
    </citation>
    <scope>NUCLEOTIDE SEQUENCE [LARGE SCALE GENOMIC DNA]</scope>
    <source>
        <strain evidence="3">CBS 520.97</strain>
    </source>
</reference>
<dbReference type="KEGG" id="cdet:87944684"/>
<keyword evidence="1" id="KW-0812">Transmembrane</keyword>
<keyword evidence="1" id="KW-1133">Transmembrane helix</keyword>